<dbReference type="Proteomes" id="UP000327085">
    <property type="component" value="Unassembled WGS sequence"/>
</dbReference>
<name>A0A5E4GI79_PRUDU</name>
<dbReference type="AlphaFoldDB" id="A0A5E4GI79"/>
<evidence type="ECO:0000256" key="1">
    <source>
        <dbReference type="SAM" id="MobiDB-lite"/>
    </source>
</evidence>
<dbReference type="EMBL" id="CABIKO010000777">
    <property type="protein sequence ID" value="VVA39373.1"/>
    <property type="molecule type" value="Genomic_DNA"/>
</dbReference>
<evidence type="ECO:0000313" key="3">
    <source>
        <dbReference type="Proteomes" id="UP000327085"/>
    </source>
</evidence>
<reference evidence="3" key="1">
    <citation type="journal article" date="2020" name="Plant J.">
        <title>Transposons played a major role in the diversification between the closely related almond and peach genomes: results from the almond genome sequence.</title>
        <authorList>
            <person name="Alioto T."/>
            <person name="Alexiou K.G."/>
            <person name="Bardil A."/>
            <person name="Barteri F."/>
            <person name="Castanera R."/>
            <person name="Cruz F."/>
            <person name="Dhingra A."/>
            <person name="Duval H."/>
            <person name="Fernandez I Marti A."/>
            <person name="Frias L."/>
            <person name="Galan B."/>
            <person name="Garcia J.L."/>
            <person name="Howad W."/>
            <person name="Gomez-Garrido J."/>
            <person name="Gut M."/>
            <person name="Julca I."/>
            <person name="Morata J."/>
            <person name="Puigdomenech P."/>
            <person name="Ribeca P."/>
            <person name="Rubio Cabetas M.J."/>
            <person name="Vlasova A."/>
            <person name="Wirthensohn M."/>
            <person name="Garcia-Mas J."/>
            <person name="Gabaldon T."/>
            <person name="Casacuberta J.M."/>
            <person name="Arus P."/>
        </authorList>
    </citation>
    <scope>NUCLEOTIDE SEQUENCE [LARGE SCALE GENOMIC DNA]</scope>
    <source>
        <strain evidence="3">cv. Texas</strain>
    </source>
</reference>
<sequence>NQQASIQNLEVQVGQLANVISGRNHGVFPSQPEVNPKNQEQSKAITLRKGKQ</sequence>
<feature type="non-terminal residue" evidence="2">
    <location>
        <position position="52"/>
    </location>
</feature>
<dbReference type="Gramene" id="VVA39373">
    <property type="protein sequence ID" value="VVA39373"/>
    <property type="gene ID" value="Prudul26B018207"/>
</dbReference>
<proteinExistence type="predicted"/>
<gene>
    <name evidence="2" type="ORF">ALMOND_2B018207</name>
</gene>
<dbReference type="InParanoid" id="A0A5E4GI79"/>
<protein>
    <submittedName>
        <fullName evidence="2">PREDICTED: LOW QUALITY PROTEIN</fullName>
    </submittedName>
</protein>
<feature type="non-terminal residue" evidence="2">
    <location>
        <position position="1"/>
    </location>
</feature>
<feature type="compositionally biased region" description="Polar residues" evidence="1">
    <location>
        <begin position="32"/>
        <end position="44"/>
    </location>
</feature>
<evidence type="ECO:0000313" key="2">
    <source>
        <dbReference type="EMBL" id="VVA39373.1"/>
    </source>
</evidence>
<accession>A0A5E4GI79</accession>
<feature type="region of interest" description="Disordered" evidence="1">
    <location>
        <begin position="23"/>
        <end position="52"/>
    </location>
</feature>
<organism evidence="2 3">
    <name type="scientific">Prunus dulcis</name>
    <name type="common">Almond</name>
    <name type="synonym">Amygdalus dulcis</name>
    <dbReference type="NCBI Taxonomy" id="3755"/>
    <lineage>
        <taxon>Eukaryota</taxon>
        <taxon>Viridiplantae</taxon>
        <taxon>Streptophyta</taxon>
        <taxon>Embryophyta</taxon>
        <taxon>Tracheophyta</taxon>
        <taxon>Spermatophyta</taxon>
        <taxon>Magnoliopsida</taxon>
        <taxon>eudicotyledons</taxon>
        <taxon>Gunneridae</taxon>
        <taxon>Pentapetalae</taxon>
        <taxon>rosids</taxon>
        <taxon>fabids</taxon>
        <taxon>Rosales</taxon>
        <taxon>Rosaceae</taxon>
        <taxon>Amygdaloideae</taxon>
        <taxon>Amygdaleae</taxon>
        <taxon>Prunus</taxon>
    </lineage>
</organism>